<sequence length="526" mass="60719">MAKFTAIILMLLLLFSCNYVTYEQFSQLENRVYTLENIIQEYDDRISVLEKDYNKVFNNLENSLKELENKLKKIDVKKIDYLDDFTKKIAIRITNIENQLNKITAELTSYNIRGIIYRINDVEGLVQKLNLNEVKNILDEAIERYNNGYIKIMELEDKVREIQVEVQSLGQTLEEVDSIGGNEGNIPALQILNKLEKIDYLENTVNDLLLKIDRFSSREGLEKELSLVKQINSEIMFLKQNFNREDIIDILKLRQGYILYIVRSGDSLYSISKNYNLGSNGVERLISFNAISDPRRIMPGQVLKIPVDNFKNFLNLPIEINPENVLGYFGETKKGVTNLGIDIDAPGKKVYPILVGRVTIKGDNVLYVDHGNGILGIYKGIETNYKENDWVDINKPLGKIKKIFHFELWVDGEPKDPLKLLFEYKEKFKVTFYTPWDDGKIPYYPTFRLTRSGTIAREWVTAAVDPGIIPLGSYIYIPQFKKIFVAEDTGSLIRGKRIDIYIEDVNIARHYSVKDLDVFILKNGGI</sequence>
<dbReference type="InterPro" id="IPR036908">
    <property type="entry name" value="RlpA-like_sf"/>
</dbReference>
<dbReference type="PROSITE" id="PS51257">
    <property type="entry name" value="PROKAR_LIPOPROTEIN"/>
    <property type="match status" value="1"/>
</dbReference>
<feature type="coiled-coil region" evidence="1">
    <location>
        <begin position="25"/>
        <end position="113"/>
    </location>
</feature>
<organism evidence="3 4">
    <name type="scientific">Thermosipho melanesiensis</name>
    <dbReference type="NCBI Taxonomy" id="46541"/>
    <lineage>
        <taxon>Bacteria</taxon>
        <taxon>Thermotogati</taxon>
        <taxon>Thermotogota</taxon>
        <taxon>Thermotogae</taxon>
        <taxon>Thermotogales</taxon>
        <taxon>Fervidobacteriaceae</taxon>
        <taxon>Thermosipho</taxon>
    </lineage>
</organism>
<dbReference type="Pfam" id="PF01476">
    <property type="entry name" value="LysM"/>
    <property type="match status" value="1"/>
</dbReference>
<name>A0ABN4UZ17_9BACT</name>
<dbReference type="Gene3D" id="3.10.350.10">
    <property type="entry name" value="LysM domain"/>
    <property type="match status" value="1"/>
</dbReference>
<protein>
    <submittedName>
        <fullName evidence="3">Peptidoglycan-binding protein</fullName>
    </submittedName>
</protein>
<dbReference type="SUPFAM" id="SSF54106">
    <property type="entry name" value="LysM domain"/>
    <property type="match status" value="1"/>
</dbReference>
<dbReference type="InterPro" id="IPR036779">
    <property type="entry name" value="LysM_dom_sf"/>
</dbReference>
<dbReference type="InterPro" id="IPR010611">
    <property type="entry name" value="3D_dom"/>
</dbReference>
<dbReference type="InterPro" id="IPR011055">
    <property type="entry name" value="Dup_hybrid_motif"/>
</dbReference>
<evidence type="ECO:0000259" key="2">
    <source>
        <dbReference type="PROSITE" id="PS51782"/>
    </source>
</evidence>
<feature type="domain" description="LysM" evidence="2">
    <location>
        <begin position="258"/>
        <end position="305"/>
    </location>
</feature>
<dbReference type="RefSeq" id="WP_041426105.1">
    <property type="nucleotide sequence ID" value="NZ_CP007389.1"/>
</dbReference>
<dbReference type="CDD" id="cd00118">
    <property type="entry name" value="LysM"/>
    <property type="match status" value="1"/>
</dbReference>
<dbReference type="Gene3D" id="2.40.40.10">
    <property type="entry name" value="RlpA-like domain"/>
    <property type="match status" value="1"/>
</dbReference>
<dbReference type="SUPFAM" id="SSF50685">
    <property type="entry name" value="Barwin-like endoglucanases"/>
    <property type="match status" value="1"/>
</dbReference>
<dbReference type="CDD" id="cd14486">
    <property type="entry name" value="3D_domain"/>
    <property type="match status" value="1"/>
</dbReference>
<proteinExistence type="predicted"/>
<reference evidence="3 4" key="1">
    <citation type="submission" date="2014-02" db="EMBL/GenBank/DDBJ databases">
        <title>Diversity of Thermotogales isolates from hydrothermal vents.</title>
        <authorList>
            <person name="Haverkamp T.H.A."/>
            <person name="Lossouarn J."/>
            <person name="Geslin C."/>
            <person name="Nesbo C.L."/>
        </authorList>
    </citation>
    <scope>NUCLEOTIDE SEQUENCE [LARGE SCALE GENOMIC DNA]</scope>
    <source>
        <strain evidence="3 4">431</strain>
    </source>
</reference>
<dbReference type="SMART" id="SM00257">
    <property type="entry name" value="LysM"/>
    <property type="match status" value="1"/>
</dbReference>
<keyword evidence="1" id="KW-0175">Coiled coil</keyword>
<evidence type="ECO:0000313" key="4">
    <source>
        <dbReference type="Proteomes" id="UP000185490"/>
    </source>
</evidence>
<evidence type="ECO:0000313" key="3">
    <source>
        <dbReference type="EMBL" id="APT74461.1"/>
    </source>
</evidence>
<dbReference type="Pfam" id="PF06725">
    <property type="entry name" value="3D"/>
    <property type="match status" value="1"/>
</dbReference>
<dbReference type="Proteomes" id="UP000185490">
    <property type="component" value="Chromosome"/>
</dbReference>
<accession>A0ABN4UZ17</accession>
<dbReference type="InterPro" id="IPR018392">
    <property type="entry name" value="LysM"/>
</dbReference>
<evidence type="ECO:0000256" key="1">
    <source>
        <dbReference type="SAM" id="Coils"/>
    </source>
</evidence>
<dbReference type="Gene3D" id="2.70.70.10">
    <property type="entry name" value="Glucose Permease (Domain IIA)"/>
    <property type="match status" value="1"/>
</dbReference>
<gene>
    <name evidence="3" type="ORF">BW47_08260</name>
</gene>
<dbReference type="EMBL" id="CP007389">
    <property type="protein sequence ID" value="APT74461.1"/>
    <property type="molecule type" value="Genomic_DNA"/>
</dbReference>
<dbReference type="PROSITE" id="PS51782">
    <property type="entry name" value="LYSM"/>
    <property type="match status" value="1"/>
</dbReference>
<keyword evidence="4" id="KW-1185">Reference proteome</keyword>